<feature type="transmembrane region" description="Helical" evidence="1">
    <location>
        <begin position="161"/>
        <end position="180"/>
    </location>
</feature>
<sequence length="338" mass="37582">MADLFRVCYDRRMKRKKLLGTYRQVRSDIRRTWADWTHWVPRTIAALAILVVYLPLAHGPLFIRLYYEAMVLAEAAVVLVLSGRAGHRLAPYVSIAAMLACLGLLFAGDTPPNHATDLLWPILGYVAAVLRPHDVANTVLYVILGLSLVLTTRLTPMEGAIAGFAIVMLYFGVRAARLLAESRRREQAWKQLAVLGWRQAVEALEQSTERTGEAGPGDALADALRREAESILPGVPCHVRDVPAFSARDGAQTRAVVRFLCRSALAIEPRPDRTEIRGVGGGLEFHLVYERGGPDPERLLEAFEWLTVWDERLRCGSEDDAMRAVIEIPRRDPVEGGT</sequence>
<keyword evidence="1" id="KW-0472">Membrane</keyword>
<keyword evidence="1" id="KW-0812">Transmembrane</keyword>
<name>A0ABS0F4J0_9BACL</name>
<gene>
    <name evidence="2" type="ORF">IW967_10150</name>
</gene>
<keyword evidence="1" id="KW-1133">Transmembrane helix</keyword>
<protein>
    <submittedName>
        <fullName evidence="2">Uncharacterized protein</fullName>
    </submittedName>
</protein>
<organism evidence="2 3">
    <name type="scientific">Alicyclobacillus mali</name>
    <name type="common">ex Roth et al. 2021</name>
    <dbReference type="NCBI Taxonomy" id="1123961"/>
    <lineage>
        <taxon>Bacteria</taxon>
        <taxon>Bacillati</taxon>
        <taxon>Bacillota</taxon>
        <taxon>Bacilli</taxon>
        <taxon>Bacillales</taxon>
        <taxon>Alicyclobacillaceae</taxon>
        <taxon>Alicyclobacillus</taxon>
    </lineage>
</organism>
<proteinExistence type="predicted"/>
<feature type="transmembrane region" description="Helical" evidence="1">
    <location>
        <begin position="39"/>
        <end position="56"/>
    </location>
</feature>
<evidence type="ECO:0000313" key="3">
    <source>
        <dbReference type="Proteomes" id="UP000642910"/>
    </source>
</evidence>
<evidence type="ECO:0000256" key="1">
    <source>
        <dbReference type="SAM" id="Phobius"/>
    </source>
</evidence>
<feature type="transmembrane region" description="Helical" evidence="1">
    <location>
        <begin position="62"/>
        <end position="82"/>
    </location>
</feature>
<dbReference type="Proteomes" id="UP000642910">
    <property type="component" value="Unassembled WGS sequence"/>
</dbReference>
<feature type="transmembrane region" description="Helical" evidence="1">
    <location>
        <begin position="89"/>
        <end position="108"/>
    </location>
</feature>
<evidence type="ECO:0000313" key="2">
    <source>
        <dbReference type="EMBL" id="MBF8378221.1"/>
    </source>
</evidence>
<dbReference type="EMBL" id="JADPKZ010000042">
    <property type="protein sequence ID" value="MBF8378221.1"/>
    <property type="molecule type" value="Genomic_DNA"/>
</dbReference>
<accession>A0ABS0F4J0</accession>
<keyword evidence="3" id="KW-1185">Reference proteome</keyword>
<reference evidence="2 3" key="1">
    <citation type="submission" date="2020-11" db="EMBL/GenBank/DDBJ databases">
        <title>Genomic insight of Alicyclobacillus mali FL 18 reveals a new arsenic-resistant strain, with potential in environmental biotechnology.</title>
        <authorList>
            <person name="Fiorentino G."/>
            <person name="Gallo G."/>
            <person name="Aulitto M."/>
        </authorList>
    </citation>
    <scope>NUCLEOTIDE SEQUENCE [LARGE SCALE GENOMIC DNA]</scope>
    <source>
        <strain evidence="2 3">FL 18</strain>
    </source>
</reference>
<comment type="caution">
    <text evidence="2">The sequence shown here is derived from an EMBL/GenBank/DDBJ whole genome shotgun (WGS) entry which is preliminary data.</text>
</comment>